<dbReference type="GO" id="GO:0004185">
    <property type="term" value="F:serine-type carboxypeptidase activity"/>
    <property type="evidence" value="ECO:0007669"/>
    <property type="project" value="InterPro"/>
</dbReference>
<comment type="caution">
    <text evidence="3">The sequence shown here is derived from an EMBL/GenBank/DDBJ whole genome shotgun (WGS) entry which is preliminary data.</text>
</comment>
<keyword evidence="2" id="KW-0378">Hydrolase</keyword>
<evidence type="ECO:0008006" key="4">
    <source>
        <dbReference type="Google" id="ProtNLM"/>
    </source>
</evidence>
<proteinExistence type="inferred from homology"/>
<dbReference type="GO" id="GO:0000270">
    <property type="term" value="P:peptidoglycan metabolic process"/>
    <property type="evidence" value="ECO:0007669"/>
    <property type="project" value="TreeGrafter"/>
</dbReference>
<dbReference type="AlphaFoldDB" id="A0A0F8WK88"/>
<protein>
    <recommendedName>
        <fullName evidence="4">D-alanyl-D-alanine carboxypeptidase/D-alanyl-D-alanine-endopeptidase</fullName>
    </recommendedName>
</protein>
<dbReference type="Gene3D" id="3.50.80.20">
    <property type="entry name" value="D-Ala-D-Ala carboxypeptidase C, peptidase S13"/>
    <property type="match status" value="1"/>
</dbReference>
<evidence type="ECO:0000313" key="3">
    <source>
        <dbReference type="EMBL" id="KKK48650.1"/>
    </source>
</evidence>
<name>A0A0F8WK88_9ZZZZ</name>
<feature type="non-terminal residue" evidence="3">
    <location>
        <position position="1"/>
    </location>
</feature>
<dbReference type="PANTHER" id="PTHR30023">
    <property type="entry name" value="D-ALANYL-D-ALANINE CARBOXYPEPTIDASE"/>
    <property type="match status" value="1"/>
</dbReference>
<dbReference type="GO" id="GO:0006508">
    <property type="term" value="P:proteolysis"/>
    <property type="evidence" value="ECO:0007669"/>
    <property type="project" value="InterPro"/>
</dbReference>
<dbReference type="InterPro" id="IPR000667">
    <property type="entry name" value="Peptidase_S13"/>
</dbReference>
<dbReference type="SUPFAM" id="SSF56601">
    <property type="entry name" value="beta-lactamase/transpeptidase-like"/>
    <property type="match status" value="1"/>
</dbReference>
<dbReference type="InterPro" id="IPR012338">
    <property type="entry name" value="Beta-lactam/transpept-like"/>
</dbReference>
<reference evidence="3" key="1">
    <citation type="journal article" date="2015" name="Nature">
        <title>Complex archaea that bridge the gap between prokaryotes and eukaryotes.</title>
        <authorList>
            <person name="Spang A."/>
            <person name="Saw J.H."/>
            <person name="Jorgensen S.L."/>
            <person name="Zaremba-Niedzwiedzka K."/>
            <person name="Martijn J."/>
            <person name="Lind A.E."/>
            <person name="van Eijk R."/>
            <person name="Schleper C."/>
            <person name="Guy L."/>
            <person name="Ettema T.J."/>
        </authorList>
    </citation>
    <scope>NUCLEOTIDE SEQUENCE</scope>
</reference>
<evidence type="ECO:0000256" key="2">
    <source>
        <dbReference type="ARBA" id="ARBA00022801"/>
    </source>
</evidence>
<dbReference type="PANTHER" id="PTHR30023:SF0">
    <property type="entry name" value="PENICILLIN-SENSITIVE CARBOXYPEPTIDASE A"/>
    <property type="match status" value="1"/>
</dbReference>
<evidence type="ECO:0000256" key="1">
    <source>
        <dbReference type="ARBA" id="ARBA00006096"/>
    </source>
</evidence>
<dbReference type="Gene3D" id="3.40.710.10">
    <property type="entry name" value="DD-peptidase/beta-lactamase superfamily"/>
    <property type="match status" value="1"/>
</dbReference>
<sequence>VHVVRLADGKALCDIASATPLIPASNQKIVTSAVAIRRLGEGFTFRTVLAMEGDDLVVIGDGDPTTGDARLAARRGESIYAAMDRWVVALKAAGVKSIKGNLIVRAGIFGGANVHPDWPKAQLRQYYAAPASGMNFNDNCLDIGFTVTGKRVQPILRPVSRYIRLASRVTRGKRHLWDCRFDRTGTAGAESADAVRVRAGRAAGAGGDQPGRKAGRVG</sequence>
<dbReference type="Pfam" id="PF02113">
    <property type="entry name" value="Peptidase_S13"/>
    <property type="match status" value="1"/>
</dbReference>
<dbReference type="EMBL" id="LAZR01068958">
    <property type="protein sequence ID" value="KKK48650.1"/>
    <property type="molecule type" value="Genomic_DNA"/>
</dbReference>
<comment type="similarity">
    <text evidence="1">Belongs to the peptidase S13 family.</text>
</comment>
<organism evidence="3">
    <name type="scientific">marine sediment metagenome</name>
    <dbReference type="NCBI Taxonomy" id="412755"/>
    <lineage>
        <taxon>unclassified sequences</taxon>
        <taxon>metagenomes</taxon>
        <taxon>ecological metagenomes</taxon>
    </lineage>
</organism>
<accession>A0A0F8WK88</accession>
<gene>
    <name evidence="3" type="ORF">LCGC14_3142980</name>
</gene>